<comment type="caution">
    <text evidence="1">The sequence shown here is derived from an EMBL/GenBank/DDBJ whole genome shotgun (WGS) entry which is preliminary data.</text>
</comment>
<reference evidence="1 2" key="1">
    <citation type="journal article" date="2016" name="Nat. Commun.">
        <title>Thousands of microbial genomes shed light on interconnected biogeochemical processes in an aquifer system.</title>
        <authorList>
            <person name="Anantharaman K."/>
            <person name="Brown C.T."/>
            <person name="Hug L.A."/>
            <person name="Sharon I."/>
            <person name="Castelle C.J."/>
            <person name="Probst A.J."/>
            <person name="Thomas B.C."/>
            <person name="Singh A."/>
            <person name="Wilkins M.J."/>
            <person name="Karaoz U."/>
            <person name="Brodie E.L."/>
            <person name="Williams K.H."/>
            <person name="Hubbard S.S."/>
            <person name="Banfield J.F."/>
        </authorList>
    </citation>
    <scope>NUCLEOTIDE SEQUENCE [LARGE SCALE GENOMIC DNA]</scope>
</reference>
<dbReference type="AlphaFoldDB" id="A0A1G2QPF3"/>
<accession>A0A1G2QPF3</accession>
<evidence type="ECO:0000313" key="2">
    <source>
        <dbReference type="Proteomes" id="UP000177140"/>
    </source>
</evidence>
<dbReference type="Proteomes" id="UP000177140">
    <property type="component" value="Unassembled WGS sequence"/>
</dbReference>
<proteinExistence type="predicted"/>
<name>A0A1G2QPF3_9BACT</name>
<evidence type="ECO:0000313" key="1">
    <source>
        <dbReference type="EMBL" id="OHA62490.1"/>
    </source>
</evidence>
<protein>
    <submittedName>
        <fullName evidence="1">Uncharacterized protein</fullName>
    </submittedName>
</protein>
<sequence>MLKATATQDFVPIKEIREGVLILKDNSMRSILLVSSTNFSLKSVDERQAILFQYQNFLNSLDFTIQIFLMSRRLDIRPYLQTLEDLIPNQTNELLKVQTREYIEFIRTFTETYNIMQKSFFISVPYYPPLITTGRGGFFSGLFGGNKIKLTSDKDFAESRSQLEQKVGVVEQGLRRLSLQTVPLGTEELIELFFKAFNPEGGDAPSFIPQEKPLA</sequence>
<gene>
    <name evidence="1" type="ORF">A2556_01205</name>
</gene>
<organism evidence="1 2">
    <name type="scientific">Candidatus Vogelbacteria bacterium RIFOXYD2_FULL_44_9</name>
    <dbReference type="NCBI Taxonomy" id="1802441"/>
    <lineage>
        <taxon>Bacteria</taxon>
        <taxon>Candidatus Vogeliibacteriota</taxon>
    </lineage>
</organism>
<dbReference type="EMBL" id="MHTM01000012">
    <property type="protein sequence ID" value="OHA62490.1"/>
    <property type="molecule type" value="Genomic_DNA"/>
</dbReference>